<comment type="caution">
    <text evidence="2">The sequence shown here is derived from an EMBL/GenBank/DDBJ whole genome shotgun (WGS) entry which is preliminary data.</text>
</comment>
<accession>A8P4M8</accession>
<evidence type="ECO:0000313" key="3">
    <source>
        <dbReference type="Proteomes" id="UP000001861"/>
    </source>
</evidence>
<sequence>MSTGNIGLFSNSFAYERWSDKRTDAEVMADAKRAMQRRKERKLAALAAKDGTEPTSPTATEGASGSGGTSTSTSSPRPESKSLAGSDVEELPSLEKLTLGDDSPSLRSSDGARPRRDAPILDPRDGSQSSSSKPANTTSSTAVDTASSTPANIPPSSPPYAGGFESKDVDEGSARTEKRSILDKFRRKPGRKGSSDQT</sequence>
<dbReference type="Proteomes" id="UP000001861">
    <property type="component" value="Unassembled WGS sequence"/>
</dbReference>
<dbReference type="VEuPathDB" id="FungiDB:CC1G_08937"/>
<evidence type="ECO:0000256" key="1">
    <source>
        <dbReference type="SAM" id="MobiDB-lite"/>
    </source>
</evidence>
<dbReference type="RefSeq" id="XP_001838773.2">
    <property type="nucleotide sequence ID" value="XM_001838721.2"/>
</dbReference>
<keyword evidence="3" id="KW-1185">Reference proteome</keyword>
<dbReference type="EMBL" id="AACS02000011">
    <property type="protein sequence ID" value="EAU83000.2"/>
    <property type="molecule type" value="Genomic_DNA"/>
</dbReference>
<dbReference type="InParanoid" id="A8P4M8"/>
<proteinExistence type="predicted"/>
<dbReference type="GeneID" id="6015366"/>
<feature type="compositionally biased region" description="Basic and acidic residues" evidence="1">
    <location>
        <begin position="110"/>
        <end position="125"/>
    </location>
</feature>
<feature type="region of interest" description="Disordered" evidence="1">
    <location>
        <begin position="30"/>
        <end position="198"/>
    </location>
</feature>
<gene>
    <name evidence="2" type="ORF">CC1G_08937</name>
</gene>
<dbReference type="AlphaFoldDB" id="A8P4M8"/>
<feature type="compositionally biased region" description="Low complexity" evidence="1">
    <location>
        <begin position="127"/>
        <end position="151"/>
    </location>
</feature>
<feature type="compositionally biased region" description="Low complexity" evidence="1">
    <location>
        <begin position="44"/>
        <end position="77"/>
    </location>
</feature>
<organism evidence="2 3">
    <name type="scientific">Coprinopsis cinerea (strain Okayama-7 / 130 / ATCC MYA-4618 / FGSC 9003)</name>
    <name type="common">Inky cap fungus</name>
    <name type="synonym">Hormographiella aspergillata</name>
    <dbReference type="NCBI Taxonomy" id="240176"/>
    <lineage>
        <taxon>Eukaryota</taxon>
        <taxon>Fungi</taxon>
        <taxon>Dikarya</taxon>
        <taxon>Basidiomycota</taxon>
        <taxon>Agaricomycotina</taxon>
        <taxon>Agaricomycetes</taxon>
        <taxon>Agaricomycetidae</taxon>
        <taxon>Agaricales</taxon>
        <taxon>Agaricineae</taxon>
        <taxon>Psathyrellaceae</taxon>
        <taxon>Coprinopsis</taxon>
    </lineage>
</organism>
<dbReference type="HOGENOM" id="CLU_1378045_0_0_1"/>
<protein>
    <submittedName>
        <fullName evidence="2">Uncharacterized protein</fullName>
    </submittedName>
</protein>
<feature type="compositionally biased region" description="Basic and acidic residues" evidence="1">
    <location>
        <begin position="165"/>
        <end position="184"/>
    </location>
</feature>
<evidence type="ECO:0000313" key="2">
    <source>
        <dbReference type="EMBL" id="EAU83000.2"/>
    </source>
</evidence>
<dbReference type="KEGG" id="cci:CC1G_08937"/>
<reference evidence="2 3" key="1">
    <citation type="journal article" date="2010" name="Proc. Natl. Acad. Sci. U.S.A.">
        <title>Insights into evolution of multicellular fungi from the assembled chromosomes of the mushroom Coprinopsis cinerea (Coprinus cinereus).</title>
        <authorList>
            <person name="Stajich J.E."/>
            <person name="Wilke S.K."/>
            <person name="Ahren D."/>
            <person name="Au C.H."/>
            <person name="Birren B.W."/>
            <person name="Borodovsky M."/>
            <person name="Burns C."/>
            <person name="Canback B."/>
            <person name="Casselton L.A."/>
            <person name="Cheng C.K."/>
            <person name="Deng J."/>
            <person name="Dietrich F.S."/>
            <person name="Fargo D.C."/>
            <person name="Farman M.L."/>
            <person name="Gathman A.C."/>
            <person name="Goldberg J."/>
            <person name="Guigo R."/>
            <person name="Hoegger P.J."/>
            <person name="Hooker J.B."/>
            <person name="Huggins A."/>
            <person name="James T.Y."/>
            <person name="Kamada T."/>
            <person name="Kilaru S."/>
            <person name="Kodira C."/>
            <person name="Kues U."/>
            <person name="Kupfer D."/>
            <person name="Kwan H.S."/>
            <person name="Lomsadze A."/>
            <person name="Li W."/>
            <person name="Lilly W.W."/>
            <person name="Ma L.J."/>
            <person name="Mackey A.J."/>
            <person name="Manning G."/>
            <person name="Martin F."/>
            <person name="Muraguchi H."/>
            <person name="Natvig D.O."/>
            <person name="Palmerini H."/>
            <person name="Ramesh M.A."/>
            <person name="Rehmeyer C.J."/>
            <person name="Roe B.A."/>
            <person name="Shenoy N."/>
            <person name="Stanke M."/>
            <person name="Ter-Hovhannisyan V."/>
            <person name="Tunlid A."/>
            <person name="Velagapudi R."/>
            <person name="Vision T.J."/>
            <person name="Zeng Q."/>
            <person name="Zolan M.E."/>
            <person name="Pukkila P.J."/>
        </authorList>
    </citation>
    <scope>NUCLEOTIDE SEQUENCE [LARGE SCALE GENOMIC DNA]</scope>
    <source>
        <strain evidence="3">Okayama-7 / 130 / ATCC MYA-4618 / FGSC 9003</strain>
    </source>
</reference>
<name>A8P4M8_COPC7</name>